<evidence type="ECO:0000313" key="2">
    <source>
        <dbReference type="EMBL" id="KAL0960503.1"/>
    </source>
</evidence>
<protein>
    <submittedName>
        <fullName evidence="2">Uncharacterized protein</fullName>
    </submittedName>
</protein>
<comment type="caution">
    <text evidence="2">The sequence shown here is derived from an EMBL/GenBank/DDBJ whole genome shotgun (WGS) entry which is preliminary data.</text>
</comment>
<reference evidence="3" key="1">
    <citation type="submission" date="2024-06" db="EMBL/GenBank/DDBJ databases">
        <title>Multi-omics analyses provide insights into the biosynthesis of the anticancer antibiotic pleurotin in Hohenbuehelia grisea.</title>
        <authorList>
            <person name="Weaver J.A."/>
            <person name="Alberti F."/>
        </authorList>
    </citation>
    <scope>NUCLEOTIDE SEQUENCE [LARGE SCALE GENOMIC DNA]</scope>
    <source>
        <strain evidence="3">T-177</strain>
    </source>
</reference>
<evidence type="ECO:0000313" key="3">
    <source>
        <dbReference type="Proteomes" id="UP001556367"/>
    </source>
</evidence>
<dbReference type="Proteomes" id="UP001556367">
    <property type="component" value="Unassembled WGS sequence"/>
</dbReference>
<keyword evidence="1" id="KW-0732">Signal</keyword>
<sequence length="495" mass="52945">MKFTASFASFLIAGATVAFARSIPIQHVARGENAAAEALNEAQNGQPLQTVWTGVVNYHPGSSTQTERFGTCTGIPKFTDFKPDGCDSFAATTSRGFCTIPDSSCSRAKASCDKAGGKFEGFEGKCGQEPLQTVWTGVVNYHPGSSTQTERFGTCTGIPKFTDFKPDGCDSFAATTSRGFCTIPDSSCSRAKASCDKAGGKFEGFEGKCGQEPLQTVWTGVVNYHPGSSTQTERFGTCTGIAKFTDFKPDGCDSFAATTSRGFCTIPDSSCSRAKASCDKAGGKFEGFEGKCGPEPLQTVWTGVVNFHQGSSTNIKGFGSCTGIPKLQDFPARECDTLTATTSRGFCTIKSASCAKARKACQKAGGKFEGVEAICANVKPAPPKPSPPKPYTAPTTPKPPKWTGEIGFYRSQTHSQPFGICQGVKDPRRFTLDPADIAKPCSTRHIIEGSGYCWRKDESCREAERACSRFGGEFTCNVGARRPVIGYRRPSRRLW</sequence>
<evidence type="ECO:0000256" key="1">
    <source>
        <dbReference type="SAM" id="SignalP"/>
    </source>
</evidence>
<proteinExistence type="predicted"/>
<dbReference type="EMBL" id="JASNQZ010000001">
    <property type="protein sequence ID" value="KAL0960503.1"/>
    <property type="molecule type" value="Genomic_DNA"/>
</dbReference>
<gene>
    <name evidence="2" type="ORF">HGRIS_005541</name>
</gene>
<organism evidence="2 3">
    <name type="scientific">Hohenbuehelia grisea</name>
    <dbReference type="NCBI Taxonomy" id="104357"/>
    <lineage>
        <taxon>Eukaryota</taxon>
        <taxon>Fungi</taxon>
        <taxon>Dikarya</taxon>
        <taxon>Basidiomycota</taxon>
        <taxon>Agaricomycotina</taxon>
        <taxon>Agaricomycetes</taxon>
        <taxon>Agaricomycetidae</taxon>
        <taxon>Agaricales</taxon>
        <taxon>Pleurotineae</taxon>
        <taxon>Pleurotaceae</taxon>
        <taxon>Hohenbuehelia</taxon>
    </lineage>
</organism>
<name>A0ABR3JYZ4_9AGAR</name>
<keyword evidence="3" id="KW-1185">Reference proteome</keyword>
<feature type="chain" id="PRO_5047483225" evidence="1">
    <location>
        <begin position="21"/>
        <end position="495"/>
    </location>
</feature>
<accession>A0ABR3JYZ4</accession>
<feature type="signal peptide" evidence="1">
    <location>
        <begin position="1"/>
        <end position="20"/>
    </location>
</feature>